<dbReference type="RefSeq" id="WP_309203332.1">
    <property type="nucleotide sequence ID" value="NZ_CP133548.1"/>
</dbReference>
<dbReference type="KEGG" id="plei:Q9312_04270"/>
<dbReference type="Proteomes" id="UP001239782">
    <property type="component" value="Chromosome"/>
</dbReference>
<evidence type="ECO:0000259" key="3">
    <source>
        <dbReference type="Pfam" id="PF00425"/>
    </source>
</evidence>
<dbReference type="PANTHER" id="PTHR11236:SF50">
    <property type="entry name" value="AMINODEOXYCHORISMATE SYNTHASE COMPONENT 1"/>
    <property type="match status" value="1"/>
</dbReference>
<accession>A0AA51X7F0</accession>
<keyword evidence="2 5" id="KW-0808">Transferase</keyword>
<dbReference type="PRINTS" id="PR00095">
    <property type="entry name" value="ANTSNTHASEI"/>
</dbReference>
<dbReference type="GO" id="GO:0046820">
    <property type="term" value="F:4-amino-4-deoxychorismate synthase activity"/>
    <property type="evidence" value="ECO:0007669"/>
    <property type="project" value="UniProtKB-EC"/>
</dbReference>
<evidence type="ECO:0000313" key="6">
    <source>
        <dbReference type="Proteomes" id="UP001239782"/>
    </source>
</evidence>
<feature type="domain" description="Chorismate-utilising enzyme C-terminal" evidence="3">
    <location>
        <begin position="234"/>
        <end position="487"/>
    </location>
</feature>
<evidence type="ECO:0000256" key="1">
    <source>
        <dbReference type="ARBA" id="ARBA00013139"/>
    </source>
</evidence>
<evidence type="ECO:0000313" key="5">
    <source>
        <dbReference type="EMBL" id="WMS88133.1"/>
    </source>
</evidence>
<dbReference type="PANTHER" id="PTHR11236">
    <property type="entry name" value="AMINOBENZOATE/ANTHRANILATE SYNTHASE"/>
    <property type="match status" value="1"/>
</dbReference>
<proteinExistence type="predicted"/>
<organism evidence="5 6">
    <name type="scientific">Pleionea litopenaei</name>
    <dbReference type="NCBI Taxonomy" id="3070815"/>
    <lineage>
        <taxon>Bacteria</taxon>
        <taxon>Pseudomonadati</taxon>
        <taxon>Pseudomonadota</taxon>
        <taxon>Gammaproteobacteria</taxon>
        <taxon>Oceanospirillales</taxon>
        <taxon>Pleioneaceae</taxon>
        <taxon>Pleionea</taxon>
    </lineage>
</organism>
<dbReference type="InterPro" id="IPR006805">
    <property type="entry name" value="Anth_synth_I_N"/>
</dbReference>
<evidence type="ECO:0000259" key="4">
    <source>
        <dbReference type="Pfam" id="PF04715"/>
    </source>
</evidence>
<dbReference type="InterPro" id="IPR005802">
    <property type="entry name" value="ADC_synth_comp_1"/>
</dbReference>
<dbReference type="InterPro" id="IPR015890">
    <property type="entry name" value="Chorismate_C"/>
</dbReference>
<dbReference type="Pfam" id="PF04715">
    <property type="entry name" value="Anth_synt_I_N"/>
    <property type="match status" value="1"/>
</dbReference>
<name>A0AA51X7F0_9GAMM</name>
<dbReference type="Pfam" id="PF00425">
    <property type="entry name" value="Chorismate_bind"/>
    <property type="match status" value="1"/>
</dbReference>
<gene>
    <name evidence="5" type="primary">pabB</name>
    <name evidence="5" type="ORF">Q9312_04270</name>
</gene>
<dbReference type="SUPFAM" id="SSF56322">
    <property type="entry name" value="ADC synthase"/>
    <property type="match status" value="1"/>
</dbReference>
<sequence>MNSKNANQSNAHQPTNSIISFPYLGLNSAEHYFEAVASWPYSLLLHSGGSDKDQFDILLAAPERVIVSSQSNHQTTHRVYEFESDQVSIPMNRDAEFSKVKEVGDLFSTLNRWLKEKGSKLSANETEHKHFSSLSKDVFTGGLAGALSYDFGRQLENIPQSAKNDIGLPDLCLGLYYCPVIIDHKSQTVSLYNLFQRPKTAERLAHWFMQNNSTGTADKSVFKITRPWFSNMAEKDYAEKFAKVKHYIKAGDCYQINLAQRFECEYQGDPWVVYKYLTELNQAPFSGYFNLGTSQILSLSPERFISVADGHAITQPIKGTQPRGVNAEQDQAYKEALQNSEKDQAENLMIVDLLRNDLSRTAVPGSVKVSELFGLYSFPSVHHLISTVESDVDPKYSNLDVLRAAFPGGSITGAPKVRAMEIIEELEPHRRSFYCGSLVYFGFNGRMDSNIMIRTLIANQEKLYTWAGGGLVDDSTCELEYQETFTKLSKILDPLIQINE</sequence>
<protein>
    <recommendedName>
        <fullName evidence="1">aminodeoxychorismate synthase</fullName>
        <ecNumber evidence="1">2.6.1.85</ecNumber>
    </recommendedName>
</protein>
<dbReference type="AlphaFoldDB" id="A0AA51X7F0"/>
<dbReference type="NCBIfam" id="TIGR00553">
    <property type="entry name" value="pabB"/>
    <property type="match status" value="1"/>
</dbReference>
<reference evidence="5 6" key="1">
    <citation type="submission" date="2023-08" db="EMBL/GenBank/DDBJ databases">
        <title>Pleionea litopenaei sp. nov., isolated from stomach of juvenile Litopenaeus vannamei.</title>
        <authorList>
            <person name="Rho A.M."/>
            <person name="Hwang C.Y."/>
        </authorList>
    </citation>
    <scope>NUCLEOTIDE SEQUENCE [LARGE SCALE GENOMIC DNA]</scope>
    <source>
        <strain evidence="5 6">HL-JVS1</strain>
    </source>
</reference>
<keyword evidence="6" id="KW-1185">Reference proteome</keyword>
<dbReference type="GO" id="GO:0009396">
    <property type="term" value="P:folic acid-containing compound biosynthetic process"/>
    <property type="evidence" value="ECO:0007669"/>
    <property type="project" value="InterPro"/>
</dbReference>
<dbReference type="EC" id="2.6.1.85" evidence="1"/>
<dbReference type="InterPro" id="IPR005801">
    <property type="entry name" value="ADC_synthase"/>
</dbReference>
<evidence type="ECO:0000256" key="2">
    <source>
        <dbReference type="ARBA" id="ARBA00022679"/>
    </source>
</evidence>
<dbReference type="GO" id="GO:0000162">
    <property type="term" value="P:L-tryptophan biosynthetic process"/>
    <property type="evidence" value="ECO:0007669"/>
    <property type="project" value="TreeGrafter"/>
</dbReference>
<dbReference type="EMBL" id="CP133548">
    <property type="protein sequence ID" value="WMS88133.1"/>
    <property type="molecule type" value="Genomic_DNA"/>
</dbReference>
<dbReference type="InterPro" id="IPR019999">
    <property type="entry name" value="Anth_synth_I-like"/>
</dbReference>
<feature type="domain" description="Anthranilate synthase component I N-terminal" evidence="4">
    <location>
        <begin position="33"/>
        <end position="189"/>
    </location>
</feature>
<keyword evidence="5" id="KW-0032">Aminotransferase</keyword>
<dbReference type="Gene3D" id="3.60.120.10">
    <property type="entry name" value="Anthranilate synthase"/>
    <property type="match status" value="1"/>
</dbReference>